<dbReference type="SUPFAM" id="SSF56112">
    <property type="entry name" value="Protein kinase-like (PK-like)"/>
    <property type="match status" value="1"/>
</dbReference>
<keyword evidence="1" id="KW-0448">Lipopolysaccharide biosynthesis</keyword>
<dbReference type="GO" id="GO:0005524">
    <property type="term" value="F:ATP binding"/>
    <property type="evidence" value="ECO:0007669"/>
    <property type="project" value="UniProtKB-UniRule"/>
</dbReference>
<gene>
    <name evidence="3" type="primary">rfaP</name>
    <name evidence="3" type="ORF">EY643_00315</name>
</gene>
<dbReference type="OrthoDB" id="9782725at2"/>
<feature type="active site" evidence="2">
    <location>
        <position position="173"/>
    </location>
</feature>
<dbReference type="GO" id="GO:0016301">
    <property type="term" value="F:kinase activity"/>
    <property type="evidence" value="ECO:0007669"/>
    <property type="project" value="UniProtKB-UniRule"/>
</dbReference>
<keyword evidence="1" id="KW-0547">Nucleotide-binding</keyword>
<dbReference type="GO" id="GO:0009244">
    <property type="term" value="P:lipopolysaccharide core region biosynthetic process"/>
    <property type="evidence" value="ECO:0007669"/>
    <property type="project" value="UniProtKB-UniRule"/>
</dbReference>
<comment type="pathway">
    <text evidence="1">Bacterial outer membrane biogenesis; LPS core biosynthesis.</text>
</comment>
<dbReference type="Proteomes" id="UP000326287">
    <property type="component" value="Chromosome"/>
</dbReference>
<evidence type="ECO:0000313" key="4">
    <source>
        <dbReference type="Proteomes" id="UP000326287"/>
    </source>
</evidence>
<comment type="function">
    <text evidence="1">Kinase involved in the biosynthesis of the core oligosaccharide region of lipopolysaccharide (LPS). Catalyzes the phosphorylation of heptose I (HepI), the first heptose added to the Kdo2-lipid A module.</text>
</comment>
<dbReference type="UniPathway" id="UPA00958"/>
<dbReference type="PIRSF" id="PIRSF037318">
    <property type="entry name" value="RfaP"/>
    <property type="match status" value="1"/>
</dbReference>
<dbReference type="Pfam" id="PF06293">
    <property type="entry name" value="Kdo"/>
    <property type="match status" value="1"/>
</dbReference>
<accession>A0A5P9NER1</accession>
<dbReference type="KEGG" id="halc:EY643_00315"/>
<sequence>MPESYLRQDIAASEGLANTSSAILSWGEQLAASAAQDDIFRNKEGRKTLRFSIGSKSFFLKLHSGVGWGEIVKNLLQLRLPILGASNEYRAVLALSELGVDTMSVAAYASSGANPAQQHSLIVTDDLVGTVSLEDYCMDWASAPPEYSTRLKILLKLADSAGRMHRAGINHRDFYICHFHLDESTLDQPRPTCHIIDLHRAQLRARTPRRWRVKDIAGLYFSAMDCGLSRRDLFRFIHHYTPGGLRAAMREDASFWGAVERTAQKLYRRVHGREPPALMARGRS</sequence>
<protein>
    <recommendedName>
        <fullName evidence="1">Lipopolysaccharide core heptose(I) kinase</fullName>
        <ecNumber evidence="1">2.7.1.-</ecNumber>
    </recommendedName>
</protein>
<evidence type="ECO:0000256" key="2">
    <source>
        <dbReference type="PIRSR" id="PIRSR037318-50"/>
    </source>
</evidence>
<keyword evidence="1 3" id="KW-0808">Transferase</keyword>
<keyword evidence="1 3" id="KW-0418">Kinase</keyword>
<evidence type="ECO:0000313" key="3">
    <source>
        <dbReference type="EMBL" id="QFU74213.1"/>
    </source>
</evidence>
<name>A0A5P9NER1_9GAMM</name>
<keyword evidence="1" id="KW-0067">ATP-binding</keyword>
<evidence type="ECO:0000256" key="1">
    <source>
        <dbReference type="PIRNR" id="PIRNR037318"/>
    </source>
</evidence>
<dbReference type="InterPro" id="IPR017172">
    <property type="entry name" value="Lsacc_core_hep_kinase_RfaP"/>
</dbReference>
<dbReference type="InterPro" id="IPR011009">
    <property type="entry name" value="Kinase-like_dom_sf"/>
</dbReference>
<dbReference type="EC" id="2.7.1.-" evidence="1"/>
<comment type="similarity">
    <text evidence="1">Belongs to the protein kinase superfamily. KdkA/rfaP family.</text>
</comment>
<proteinExistence type="inferred from homology"/>
<organism evidence="3 4">
    <name type="scientific">Halioglobus maricola</name>
    <dbReference type="NCBI Taxonomy" id="2601894"/>
    <lineage>
        <taxon>Bacteria</taxon>
        <taxon>Pseudomonadati</taxon>
        <taxon>Pseudomonadota</taxon>
        <taxon>Gammaproteobacteria</taxon>
        <taxon>Cellvibrionales</taxon>
        <taxon>Halieaceae</taxon>
        <taxon>Halioglobus</taxon>
    </lineage>
</organism>
<keyword evidence="4" id="KW-1185">Reference proteome</keyword>
<dbReference type="NCBIfam" id="NF011703">
    <property type="entry name" value="PRK15123.1"/>
    <property type="match status" value="1"/>
</dbReference>
<dbReference type="RefSeq" id="WP_152660326.1">
    <property type="nucleotide sequence ID" value="NZ_CP036422.1"/>
</dbReference>
<dbReference type="EMBL" id="CP036422">
    <property type="protein sequence ID" value="QFU74213.1"/>
    <property type="molecule type" value="Genomic_DNA"/>
</dbReference>
<reference evidence="3 4" key="1">
    <citation type="submission" date="2019-02" db="EMBL/GenBank/DDBJ databases">
        <authorList>
            <person name="Li S.-H."/>
        </authorList>
    </citation>
    <scope>NUCLEOTIDE SEQUENCE [LARGE SCALE GENOMIC DNA]</scope>
    <source>
        <strain evidence="3 4">IMCC14385</strain>
    </source>
</reference>
<dbReference type="AlphaFoldDB" id="A0A5P9NER1"/>